<dbReference type="InterPro" id="IPR009003">
    <property type="entry name" value="Peptidase_S1_PA"/>
</dbReference>
<dbReference type="InterPro" id="IPR026444">
    <property type="entry name" value="Secre_tail"/>
</dbReference>
<feature type="domain" description="Peptidase S1" evidence="1">
    <location>
        <begin position="228"/>
        <end position="468"/>
    </location>
</feature>
<organism evidence="2">
    <name type="scientific">Tannerella forsythia</name>
    <name type="common">Bacteroides forsythus</name>
    <dbReference type="NCBI Taxonomy" id="28112"/>
    <lineage>
        <taxon>Bacteria</taxon>
        <taxon>Pseudomonadati</taxon>
        <taxon>Bacteroidota</taxon>
        <taxon>Bacteroidia</taxon>
        <taxon>Bacteroidales</taxon>
        <taxon>Tannerellaceae</taxon>
        <taxon>Tannerella</taxon>
    </lineage>
</organism>
<protein>
    <submittedName>
        <fullName evidence="2">Miropsin-1</fullName>
    </submittedName>
</protein>
<reference evidence="2" key="1">
    <citation type="journal article" date="2015" name="Front. Microbiol.">
        <title>KLIKK proteases of Tannerella forsythia: putative virulence factors with a unique domain structure.</title>
        <authorList>
            <person name="Ksiazek M."/>
            <person name="Mizgalska D."/>
            <person name="Eick S."/>
            <person name="Thogersen I.B."/>
            <person name="Enghild J.J."/>
            <person name="Potempa J."/>
        </authorList>
    </citation>
    <scope>NUCLEOTIDE SEQUENCE</scope>
    <source>
        <strain evidence="2">ATCC 43037</strain>
    </source>
</reference>
<accession>A0A0F7IQS4</accession>
<dbReference type="EMBL" id="KP715368">
    <property type="protein sequence ID" value="AKG97061.1"/>
    <property type="molecule type" value="Genomic_DNA"/>
</dbReference>
<dbReference type="Pfam" id="PF13365">
    <property type="entry name" value="Trypsin_2"/>
    <property type="match status" value="1"/>
</dbReference>
<proteinExistence type="predicted"/>
<dbReference type="AlphaFoldDB" id="A0A0F7IQS4"/>
<evidence type="ECO:0000259" key="1">
    <source>
        <dbReference type="PROSITE" id="PS50240"/>
    </source>
</evidence>
<dbReference type="InterPro" id="IPR001254">
    <property type="entry name" value="Trypsin_dom"/>
</dbReference>
<dbReference type="GO" id="GO:0004252">
    <property type="term" value="F:serine-type endopeptidase activity"/>
    <property type="evidence" value="ECO:0007669"/>
    <property type="project" value="InterPro"/>
</dbReference>
<dbReference type="Pfam" id="PF18962">
    <property type="entry name" value="Por_Secre_tail"/>
    <property type="match status" value="1"/>
</dbReference>
<dbReference type="PANTHER" id="PTHR36234:SF5">
    <property type="entry name" value="LYSYL ENDOPEPTIDASE"/>
    <property type="match status" value="1"/>
</dbReference>
<dbReference type="SUPFAM" id="SSF50494">
    <property type="entry name" value="Trypsin-like serine proteases"/>
    <property type="match status" value="1"/>
</dbReference>
<dbReference type="Gene3D" id="2.40.10.10">
    <property type="entry name" value="Trypsin-like serine proteases"/>
    <property type="match status" value="2"/>
</dbReference>
<dbReference type="GO" id="GO:0006508">
    <property type="term" value="P:proteolysis"/>
    <property type="evidence" value="ECO:0007669"/>
    <property type="project" value="InterPro"/>
</dbReference>
<dbReference type="InterPro" id="IPR043504">
    <property type="entry name" value="Peptidase_S1_PA_chymotrypsin"/>
</dbReference>
<name>A0A0F7IQS4_TANFO</name>
<dbReference type="PROSITE" id="PS50240">
    <property type="entry name" value="TRYPSIN_DOM"/>
    <property type="match status" value="1"/>
</dbReference>
<sequence>MKKTIFSILGYLFFIQFLSAQITTHEVPFSFGSTPSQLLRSISTQELSAPDMAIIRAEDKVNDTLPGGPLRFAYPVKVHYTLANSGVWQTLKDGSKLWRLKVRLPGALSTNALYDKFLLPKGAKFYVYSEETRQSIGAITSEYLNNESNGAFEFSTGLIYGETVTFEYYQPETVREEAIISIARIDYGYRYVNNPYTPRTRPFNDSGDCQVNVNCPEGANWRMEKDAIARIMVVSDYGSGWCSCSLVNNTNNDNTPYVLTANHCLQNSYGQNLFDAISNPNASQWVFYWGYEHPGCSNGNEPVHRSTVGATVVANNEVSDFALLRLTQDPRNLTGFTPYYLGWDHSGNSGTGGVGIHHPKGDVKKIATYNTSPINSTCMNNNYWMTGFIKTGADHHSIMEPGSSGSPLINSQRKVIGQLLGPGNLQLCPEHLCGNNPELQRVSYGKFSVSWTGNGATDSRRRLRDWLDPQGINPQTLNGIGVLSISGPSSVCDQATYTVENLPAGAIVEWSVSNPNVATISNNGLLRVTDQTFALTNIQANIFTGGENPYTIREERVMTGQPKFQVQLLGYSGSNSASFFASPQGENGDLYRVPLNYYWSYTKIDGSDYTLIGNYQNTSFINIQPVVTFPGPGTYMITVQITGYPCYIPLARYEYSCGSNYFFTLSPNPATDEVTLQLTETNEVSGLSVLSTDRSTYEIQIWSGMRMLRSFRTNEPTFQISMTGLPAGLYFVRVVKNGQTYTQKLIKK</sequence>
<evidence type="ECO:0000313" key="2">
    <source>
        <dbReference type="EMBL" id="AKG97061.1"/>
    </source>
</evidence>
<dbReference type="NCBIfam" id="TIGR04183">
    <property type="entry name" value="Por_Secre_tail"/>
    <property type="match status" value="1"/>
</dbReference>
<dbReference type="PANTHER" id="PTHR36234">
    <property type="entry name" value="LYSYL ENDOPEPTIDASE"/>
    <property type="match status" value="1"/>
</dbReference>